<dbReference type="EMBL" id="JAPZBQ010000001">
    <property type="protein sequence ID" value="KAJ5352039.1"/>
    <property type="molecule type" value="Genomic_DNA"/>
</dbReference>
<protein>
    <recommendedName>
        <fullName evidence="4">F-box domain-containing protein</fullName>
    </recommendedName>
</protein>
<dbReference type="SUPFAM" id="SSF52047">
    <property type="entry name" value="RNI-like"/>
    <property type="match status" value="1"/>
</dbReference>
<proteinExistence type="predicted"/>
<keyword evidence="1" id="KW-0472">Membrane</keyword>
<dbReference type="Proteomes" id="UP001147695">
    <property type="component" value="Unassembled WGS sequence"/>
</dbReference>
<evidence type="ECO:0000313" key="2">
    <source>
        <dbReference type="EMBL" id="KAJ5352039.1"/>
    </source>
</evidence>
<dbReference type="AlphaFoldDB" id="A0A9W9R4G6"/>
<sequence>MDRLPVELLLQIGKHIEADHRPKKTLFALIRTCRRFHDLFFPILYHTIILFPVNLALVRLIMRLWQHPELALLVRRVQLARDELSDTEPLEITEITEPQNMTEPLDIPMPTDVAAFFHGALDTIMTPDEKQTSNGQWLRGVTGISAETWTWLLLICAHNIETVQLDYKMAWAFSWIIARAVSNLVPIDQRPAFRRLKNIEPVSPWESPWMKSGFLDFVFHLPAVETIIGNGIYEQSIPDNPPLPNVPSNVRVIHIGHVAWCGGLLDWLAKCDKLEHLYLGFDVAPNSRGSGYEVSAFEAASLRHHLLPSAATLKSIGVFFSAAYREFVLDVNLIDDENSVMNLPFGSLKQFPVLETVTMRHCHLLGRMDPVFGSNQKRFAEILPESLEALFITDLWIGCENGLFRALLVFVRSGVCPNLRTLKVGLDTERKGGTEAAVDSLALECQSQGIEFDVWA</sequence>
<reference evidence="2" key="2">
    <citation type="journal article" date="2023" name="IMA Fungus">
        <title>Comparative genomic study of the Penicillium genus elucidates a diverse pangenome and 15 lateral gene transfer events.</title>
        <authorList>
            <person name="Petersen C."/>
            <person name="Sorensen T."/>
            <person name="Nielsen M.R."/>
            <person name="Sondergaard T.E."/>
            <person name="Sorensen J.L."/>
            <person name="Fitzpatrick D.A."/>
            <person name="Frisvad J.C."/>
            <person name="Nielsen K.L."/>
        </authorList>
    </citation>
    <scope>NUCLEOTIDE SEQUENCE</scope>
    <source>
        <strain evidence="2">IBT 35673</strain>
    </source>
</reference>
<name>A0A9W9R4G6_PENBR</name>
<evidence type="ECO:0008006" key="4">
    <source>
        <dbReference type="Google" id="ProtNLM"/>
    </source>
</evidence>
<evidence type="ECO:0000313" key="3">
    <source>
        <dbReference type="Proteomes" id="UP001147695"/>
    </source>
</evidence>
<keyword evidence="1" id="KW-1133">Transmembrane helix</keyword>
<keyword evidence="1" id="KW-0812">Transmembrane</keyword>
<reference evidence="2" key="1">
    <citation type="submission" date="2022-12" db="EMBL/GenBank/DDBJ databases">
        <authorList>
            <person name="Petersen C."/>
        </authorList>
    </citation>
    <scope>NUCLEOTIDE SEQUENCE</scope>
    <source>
        <strain evidence="2">IBT 35673</strain>
    </source>
</reference>
<feature type="transmembrane region" description="Helical" evidence="1">
    <location>
        <begin position="43"/>
        <end position="62"/>
    </location>
</feature>
<gene>
    <name evidence="2" type="ORF">N7452_001013</name>
</gene>
<comment type="caution">
    <text evidence="2">The sequence shown here is derived from an EMBL/GenBank/DDBJ whole genome shotgun (WGS) entry which is preliminary data.</text>
</comment>
<evidence type="ECO:0000256" key="1">
    <source>
        <dbReference type="SAM" id="Phobius"/>
    </source>
</evidence>
<accession>A0A9W9R4G6</accession>
<organism evidence="2 3">
    <name type="scientific">Penicillium brevicompactum</name>
    <dbReference type="NCBI Taxonomy" id="5074"/>
    <lineage>
        <taxon>Eukaryota</taxon>
        <taxon>Fungi</taxon>
        <taxon>Dikarya</taxon>
        <taxon>Ascomycota</taxon>
        <taxon>Pezizomycotina</taxon>
        <taxon>Eurotiomycetes</taxon>
        <taxon>Eurotiomycetidae</taxon>
        <taxon>Eurotiales</taxon>
        <taxon>Aspergillaceae</taxon>
        <taxon>Penicillium</taxon>
    </lineage>
</organism>